<name>A0ABV6MZN4_9PSEU</name>
<evidence type="ECO:0000313" key="3">
    <source>
        <dbReference type="Proteomes" id="UP001589810"/>
    </source>
</evidence>
<protein>
    <submittedName>
        <fullName evidence="2">SagB/ThcOx family dehydrogenase</fullName>
    </submittedName>
</protein>
<dbReference type="PANTHER" id="PTHR43745">
    <property type="entry name" value="NITROREDUCTASE MJ1384-RELATED"/>
    <property type="match status" value="1"/>
</dbReference>
<dbReference type="PANTHER" id="PTHR43745:SF2">
    <property type="entry name" value="NITROREDUCTASE MJ1384-RELATED"/>
    <property type="match status" value="1"/>
</dbReference>
<dbReference type="Gene3D" id="3.40.109.10">
    <property type="entry name" value="NADH Oxidase"/>
    <property type="match status" value="1"/>
</dbReference>
<dbReference type="CDD" id="cd02142">
    <property type="entry name" value="McbC_SagB-like_oxidoreductase"/>
    <property type="match status" value="1"/>
</dbReference>
<sequence length="308" mass="34171">MRLRVSACGGVFITDGQVVWDDYLEHRQFVLGTDTDEVMRWFLRWRDRDSVPERLRPARDGLLANAVLVAEGSQRDAQEQAVLHAWDRWGPVTRAYHYSTRTTRDTPFLDAGVPVDRLRSVDTFRDAERVPLPSVEQAQWRHRDLLDVLRLRHDSRDFGRGPLPLASLGALLQASAVNSTELYAAVRDVEGLEPGVYHYDCRPHELALVGDAVPDADLVAACGDQSWVAGAALAVFYTSIVRDHDTPRAYRVLQLDAGHMNQTLSLTATALGLRSTFTAAIRDELVEELIGCDPATEFAIGCALVGPA</sequence>
<dbReference type="InterPro" id="IPR029479">
    <property type="entry name" value="Nitroreductase"/>
</dbReference>
<organism evidence="2 3">
    <name type="scientific">Kutzneria chonburiensis</name>
    <dbReference type="NCBI Taxonomy" id="1483604"/>
    <lineage>
        <taxon>Bacteria</taxon>
        <taxon>Bacillati</taxon>
        <taxon>Actinomycetota</taxon>
        <taxon>Actinomycetes</taxon>
        <taxon>Pseudonocardiales</taxon>
        <taxon>Pseudonocardiaceae</taxon>
        <taxon>Kutzneria</taxon>
    </lineage>
</organism>
<keyword evidence="3" id="KW-1185">Reference proteome</keyword>
<dbReference type="Pfam" id="PF00881">
    <property type="entry name" value="Nitroreductase"/>
    <property type="match status" value="1"/>
</dbReference>
<dbReference type="SUPFAM" id="SSF55469">
    <property type="entry name" value="FMN-dependent nitroreductase-like"/>
    <property type="match status" value="1"/>
</dbReference>
<accession>A0ABV6MZN4</accession>
<evidence type="ECO:0000259" key="1">
    <source>
        <dbReference type="Pfam" id="PF00881"/>
    </source>
</evidence>
<dbReference type="EMBL" id="JBHLUD010000010">
    <property type="protein sequence ID" value="MFC0545783.1"/>
    <property type="molecule type" value="Genomic_DNA"/>
</dbReference>
<reference evidence="2 3" key="1">
    <citation type="submission" date="2024-09" db="EMBL/GenBank/DDBJ databases">
        <authorList>
            <person name="Sun Q."/>
            <person name="Mori K."/>
        </authorList>
    </citation>
    <scope>NUCLEOTIDE SEQUENCE [LARGE SCALE GENOMIC DNA]</scope>
    <source>
        <strain evidence="2 3">TBRC 1432</strain>
    </source>
</reference>
<feature type="domain" description="Nitroreductase" evidence="1">
    <location>
        <begin position="152"/>
        <end position="304"/>
    </location>
</feature>
<comment type="caution">
    <text evidence="2">The sequence shown here is derived from an EMBL/GenBank/DDBJ whole genome shotgun (WGS) entry which is preliminary data.</text>
</comment>
<dbReference type="RefSeq" id="WP_273943683.1">
    <property type="nucleotide sequence ID" value="NZ_CP097263.1"/>
</dbReference>
<gene>
    <name evidence="2" type="ORF">ACFFH7_30000</name>
</gene>
<proteinExistence type="predicted"/>
<dbReference type="Proteomes" id="UP001589810">
    <property type="component" value="Unassembled WGS sequence"/>
</dbReference>
<evidence type="ECO:0000313" key="2">
    <source>
        <dbReference type="EMBL" id="MFC0545783.1"/>
    </source>
</evidence>
<dbReference type="InterPro" id="IPR052544">
    <property type="entry name" value="Bacteriocin_Proc_Enz"/>
</dbReference>
<dbReference type="InterPro" id="IPR000415">
    <property type="entry name" value="Nitroreductase-like"/>
</dbReference>